<reference evidence="1 2" key="2">
    <citation type="submission" date="2018-08" db="EMBL/GenBank/DDBJ databases">
        <authorList>
            <person name="Laetsch R D."/>
            <person name="Stevens L."/>
            <person name="Kumar S."/>
            <person name="Blaxter L. M."/>
        </authorList>
    </citation>
    <scope>NUCLEOTIDE SEQUENCE [LARGE SCALE GENOMIC DNA]</scope>
</reference>
<protein>
    <submittedName>
        <fullName evidence="1 3">Uncharacterized protein</fullName>
    </submittedName>
</protein>
<dbReference type="Proteomes" id="UP000271087">
    <property type="component" value="Unassembled WGS sequence"/>
</dbReference>
<dbReference type="WBParaSite" id="nOo.2.0.1.t02894-RA">
    <property type="protein sequence ID" value="nOo.2.0.1.t02894-RA"/>
    <property type="gene ID" value="nOo.2.0.1.g02894"/>
</dbReference>
<proteinExistence type="predicted"/>
<accession>A0A182E4H3</accession>
<organism evidence="3">
    <name type="scientific">Onchocerca ochengi</name>
    <name type="common">Filarial nematode worm</name>
    <dbReference type="NCBI Taxonomy" id="42157"/>
    <lineage>
        <taxon>Eukaryota</taxon>
        <taxon>Metazoa</taxon>
        <taxon>Ecdysozoa</taxon>
        <taxon>Nematoda</taxon>
        <taxon>Chromadorea</taxon>
        <taxon>Rhabditida</taxon>
        <taxon>Spirurina</taxon>
        <taxon>Spiruromorpha</taxon>
        <taxon>Filarioidea</taxon>
        <taxon>Onchocercidae</taxon>
        <taxon>Onchocerca</taxon>
    </lineage>
</organism>
<name>A0A182E4H3_ONCOC</name>
<dbReference type="AlphaFoldDB" id="A0A182E4H3"/>
<evidence type="ECO:0000313" key="3">
    <source>
        <dbReference type="WBParaSite" id="nOo.2.0.1.t02894-RA"/>
    </source>
</evidence>
<reference evidence="3" key="1">
    <citation type="submission" date="2016-06" db="UniProtKB">
        <authorList>
            <consortium name="WormBaseParasite"/>
        </authorList>
    </citation>
    <scope>IDENTIFICATION</scope>
</reference>
<gene>
    <name evidence="1" type="ORF">NOO_LOCUS2894</name>
</gene>
<evidence type="ECO:0000313" key="1">
    <source>
        <dbReference type="EMBL" id="VDK67372.1"/>
    </source>
</evidence>
<evidence type="ECO:0000313" key="2">
    <source>
        <dbReference type="Proteomes" id="UP000271087"/>
    </source>
</evidence>
<dbReference type="EMBL" id="UYRW01000500">
    <property type="protein sequence ID" value="VDK67372.1"/>
    <property type="molecule type" value="Genomic_DNA"/>
</dbReference>
<sequence length="92" mass="10396">MLGIRKGREPREPNLRMHGLRVQRSCSAASDLLHSQQIERDKLEMAKDINEKQQISVKHYSVLSNPAIAIDLHSGTIQLMIMVWVGMFSSAP</sequence>
<keyword evidence="2" id="KW-1185">Reference proteome</keyword>